<dbReference type="PANTHER" id="PTHR12542:SF41">
    <property type="entry name" value="EXOCYST COMPLEX COMPONENT 7"/>
    <property type="match status" value="1"/>
</dbReference>
<feature type="domain" description="Exocyst complex subunit Exo70 C-terminal" evidence="7">
    <location>
        <begin position="302"/>
        <end position="665"/>
    </location>
</feature>
<name>A0AAD9NZY0_RIDPI</name>
<dbReference type="AlphaFoldDB" id="A0AAD9NZY0"/>
<dbReference type="Proteomes" id="UP001209878">
    <property type="component" value="Unassembled WGS sequence"/>
</dbReference>
<evidence type="ECO:0000256" key="3">
    <source>
        <dbReference type="ARBA" id="ARBA00022483"/>
    </source>
</evidence>
<dbReference type="InterPro" id="IPR016159">
    <property type="entry name" value="Cullin_repeat-like_dom_sf"/>
</dbReference>
<dbReference type="SUPFAM" id="SSF74788">
    <property type="entry name" value="Cullin repeat-like"/>
    <property type="match status" value="1"/>
</dbReference>
<comment type="similarity">
    <text evidence="1 5">Belongs to the EXO70 family.</text>
</comment>
<comment type="function">
    <text evidence="5">Component of the exocyst complex involved in the docking of exocytic vesicles with fusion sites on the plasma membrane.</text>
</comment>
<keyword evidence="2 5" id="KW-0813">Transport</keyword>
<evidence type="ECO:0000313" key="8">
    <source>
        <dbReference type="EMBL" id="KAK2185572.1"/>
    </source>
</evidence>
<dbReference type="PANTHER" id="PTHR12542">
    <property type="entry name" value="EXOCYST COMPLEX PROTEIN EXO70"/>
    <property type="match status" value="1"/>
</dbReference>
<evidence type="ECO:0000256" key="1">
    <source>
        <dbReference type="ARBA" id="ARBA00006756"/>
    </source>
</evidence>
<keyword evidence="5" id="KW-0653">Protein transport</keyword>
<evidence type="ECO:0000259" key="7">
    <source>
        <dbReference type="Pfam" id="PF03081"/>
    </source>
</evidence>
<gene>
    <name evidence="8" type="ORF">NP493_228g06031</name>
</gene>
<comment type="caution">
    <text evidence="8">The sequence shown here is derived from an EMBL/GenBank/DDBJ whole genome shotgun (WGS) entry which is preliminary data.</text>
</comment>
<protein>
    <recommendedName>
        <fullName evidence="4 5">Exocyst complex component 7</fullName>
    </recommendedName>
    <alternativeName>
        <fullName evidence="5">Exocyst complex component Exo70</fullName>
    </alternativeName>
</protein>
<keyword evidence="9" id="KW-1185">Reference proteome</keyword>
<evidence type="ECO:0000256" key="6">
    <source>
        <dbReference type="SAM" id="MobiDB-lite"/>
    </source>
</evidence>
<reference evidence="8" key="1">
    <citation type="journal article" date="2023" name="Mol. Biol. Evol.">
        <title>Third-Generation Sequencing Reveals the Adaptive Role of the Epigenome in Three Deep-Sea Polychaetes.</title>
        <authorList>
            <person name="Perez M."/>
            <person name="Aroh O."/>
            <person name="Sun Y."/>
            <person name="Lan Y."/>
            <person name="Juniper S.K."/>
            <person name="Young C.R."/>
            <person name="Angers B."/>
            <person name="Qian P.Y."/>
        </authorList>
    </citation>
    <scope>NUCLEOTIDE SEQUENCE</scope>
    <source>
        <strain evidence="8">R07B-5</strain>
    </source>
</reference>
<dbReference type="Pfam" id="PF20669">
    <property type="entry name" value="Exo70_N"/>
    <property type="match status" value="1"/>
</dbReference>
<dbReference type="Pfam" id="PF03081">
    <property type="entry name" value="Exo70_C"/>
    <property type="match status" value="1"/>
</dbReference>
<proteinExistence type="inferred from homology"/>
<dbReference type="EMBL" id="JAODUO010000230">
    <property type="protein sequence ID" value="KAK2185572.1"/>
    <property type="molecule type" value="Genomic_DNA"/>
</dbReference>
<evidence type="ECO:0000256" key="5">
    <source>
        <dbReference type="RuleBase" id="RU365026"/>
    </source>
</evidence>
<evidence type="ECO:0000256" key="4">
    <source>
        <dbReference type="ARBA" id="ARBA00026169"/>
    </source>
</evidence>
<keyword evidence="3 5" id="KW-0268">Exocytosis</keyword>
<sequence length="671" mass="76580">MDNVALLKESLGRSENMTQNMLGILNTFESRLSRLEETIIPIYQETGNLQRRHENIEKTLSALDHVIAFYHVAEEVEPVIRDGPGHGLTSYLECMEKLQTAVKYFTETNPGSPEMSQVTTLYEAGKDALEREFRSQLTRHSKPVPPVIILDVLAIEEESPGEEPQLIEQLPERTLTELSLIAHWLQNCGMETDYMQLYSTVRSSMVVKSLMGLKDHLKSGSRDSASLAVSSHSPALSNKLKTGKDTPQSRKTLNRMAFVRKASETIKKHMAHLEAAGFTLQHGSTLDVREEGGDIDIDFYIASASALLKLIQSEAAMMQAIIPEKHQRKIFDLLIQSGLDTLIKEGEYISAYIKRAIARNDHSAVISLFPVLKHLRSMKPEFERTLEGCQAPTRTKLVTLISTLDYTGAKVLEEFVDSIKNDPDKVSNMPKDGTVHELTSNTIIFLEQLVEFADTAGAMLLTQDPTSLQNIQNAERPKLKLAEFMTKVLSALGANLTNKSETYSDVTLRSIFMLNNYNYILKSLRRTRMLLLVHLRDPNVETYYIDHIRQQKRSYFQSWSRVLHFIQDPPATSANESMRMKEKEKQMIKDKFTGFNKEIEDLHRVQKAYAIPDGELRESMKQDNKDFIQPKYHAFLRRYINVPFTKNIEKYHKYSEKDVSRFISEFFESAA</sequence>
<dbReference type="Gene3D" id="1.20.1280.170">
    <property type="entry name" value="Exocyst complex component Exo70"/>
    <property type="match status" value="2"/>
</dbReference>
<dbReference type="InterPro" id="IPR046364">
    <property type="entry name" value="Exo70_C"/>
</dbReference>
<feature type="region of interest" description="Disordered" evidence="6">
    <location>
        <begin position="228"/>
        <end position="248"/>
    </location>
</feature>
<dbReference type="GO" id="GO:0015031">
    <property type="term" value="P:protein transport"/>
    <property type="evidence" value="ECO:0007669"/>
    <property type="project" value="UniProtKB-KW"/>
</dbReference>
<dbReference type="GO" id="GO:0006887">
    <property type="term" value="P:exocytosis"/>
    <property type="evidence" value="ECO:0007669"/>
    <property type="project" value="UniProtKB-KW"/>
</dbReference>
<evidence type="ECO:0000313" key="9">
    <source>
        <dbReference type="Proteomes" id="UP001209878"/>
    </source>
</evidence>
<feature type="compositionally biased region" description="Polar residues" evidence="6">
    <location>
        <begin position="228"/>
        <end position="241"/>
    </location>
</feature>
<dbReference type="GO" id="GO:0005546">
    <property type="term" value="F:phosphatidylinositol-4,5-bisphosphate binding"/>
    <property type="evidence" value="ECO:0007669"/>
    <property type="project" value="InterPro"/>
</dbReference>
<accession>A0AAD9NZY0</accession>
<dbReference type="InterPro" id="IPR004140">
    <property type="entry name" value="Exo70"/>
</dbReference>
<organism evidence="8 9">
    <name type="scientific">Ridgeia piscesae</name>
    <name type="common">Tubeworm</name>
    <dbReference type="NCBI Taxonomy" id="27915"/>
    <lineage>
        <taxon>Eukaryota</taxon>
        <taxon>Metazoa</taxon>
        <taxon>Spiralia</taxon>
        <taxon>Lophotrochozoa</taxon>
        <taxon>Annelida</taxon>
        <taxon>Polychaeta</taxon>
        <taxon>Sedentaria</taxon>
        <taxon>Canalipalpata</taxon>
        <taxon>Sabellida</taxon>
        <taxon>Siboglinidae</taxon>
        <taxon>Ridgeia</taxon>
    </lineage>
</organism>
<evidence type="ECO:0000256" key="2">
    <source>
        <dbReference type="ARBA" id="ARBA00022448"/>
    </source>
</evidence>
<dbReference type="GO" id="GO:0000145">
    <property type="term" value="C:exocyst"/>
    <property type="evidence" value="ECO:0007669"/>
    <property type="project" value="InterPro"/>
</dbReference>